<protein>
    <recommendedName>
        <fullName evidence="3">TRAP C4-dicarboxylate transport system permease DctM subunit domain-containing protein</fullName>
    </recommendedName>
</protein>
<keyword evidence="1" id="KW-0472">Membrane</keyword>
<dbReference type="AlphaFoldDB" id="A0A644W4M7"/>
<keyword evidence="1" id="KW-1133">Transmembrane helix</keyword>
<proteinExistence type="predicted"/>
<gene>
    <name evidence="2" type="ORF">SDC9_44906</name>
</gene>
<sequence>MGSFLAVIGLIIMLGRGLGEVMTETKVSHTLVYKIIYGIGINSQKKAMVGIGISCFVLIALLGTMAGGTAILAPIVIPIAASVGLSRSTVGTIFDAMGEEALIVGPFTPPVVTLMSLTGLTYVSVVFGVALPFVVATFIITWFNIQKVQKKTATTTPYDNHDKVEAFTPTKESKRATTIFISLFILAIVYGFFKSAGTSFIVIIMLTLAFATGFAGGLNMKKICSLIVKGMAGNVNLFFLFVLLDPFLGFVESGGGFKTLAVLMQPIVDLGGKAGLVITGGLIGAFGISGAAVAQLKVMNSMFGELVKQQGVSMYAWAAALIVGSRVTSLIYPGPNMFGATGFAQSNDIKSVLRNGWLVSVAHCLILVLFAVFIS</sequence>
<keyword evidence="1" id="KW-0812">Transmembrane</keyword>
<comment type="caution">
    <text evidence="2">The sequence shown here is derived from an EMBL/GenBank/DDBJ whole genome shotgun (WGS) entry which is preliminary data.</text>
</comment>
<feature type="transmembrane region" description="Helical" evidence="1">
    <location>
        <begin position="231"/>
        <end position="251"/>
    </location>
</feature>
<accession>A0A644W4M7</accession>
<evidence type="ECO:0008006" key="3">
    <source>
        <dbReference type="Google" id="ProtNLM"/>
    </source>
</evidence>
<feature type="transmembrane region" description="Helical" evidence="1">
    <location>
        <begin position="314"/>
        <end position="332"/>
    </location>
</feature>
<feature type="transmembrane region" description="Helical" evidence="1">
    <location>
        <begin position="176"/>
        <end position="193"/>
    </location>
</feature>
<dbReference type="EMBL" id="VSSQ01000623">
    <property type="protein sequence ID" value="MPL98699.1"/>
    <property type="molecule type" value="Genomic_DNA"/>
</dbReference>
<evidence type="ECO:0000256" key="1">
    <source>
        <dbReference type="SAM" id="Phobius"/>
    </source>
</evidence>
<feature type="transmembrane region" description="Helical" evidence="1">
    <location>
        <begin position="352"/>
        <end position="374"/>
    </location>
</feature>
<feature type="transmembrane region" description="Helical" evidence="1">
    <location>
        <begin position="114"/>
        <end position="143"/>
    </location>
</feature>
<organism evidence="2">
    <name type="scientific">bioreactor metagenome</name>
    <dbReference type="NCBI Taxonomy" id="1076179"/>
    <lineage>
        <taxon>unclassified sequences</taxon>
        <taxon>metagenomes</taxon>
        <taxon>ecological metagenomes</taxon>
    </lineage>
</organism>
<evidence type="ECO:0000313" key="2">
    <source>
        <dbReference type="EMBL" id="MPL98699.1"/>
    </source>
</evidence>
<reference evidence="2" key="1">
    <citation type="submission" date="2019-08" db="EMBL/GenBank/DDBJ databases">
        <authorList>
            <person name="Kucharzyk K."/>
            <person name="Murdoch R.W."/>
            <person name="Higgins S."/>
            <person name="Loffler F."/>
        </authorList>
    </citation>
    <scope>NUCLEOTIDE SEQUENCE</scope>
</reference>
<feature type="transmembrane region" description="Helical" evidence="1">
    <location>
        <begin position="199"/>
        <end position="219"/>
    </location>
</feature>
<feature type="transmembrane region" description="Helical" evidence="1">
    <location>
        <begin position="271"/>
        <end position="293"/>
    </location>
</feature>
<name>A0A644W4M7_9ZZZZ</name>